<sequence>MAYDGTPQPIKIKKSRFYIIGGIIVLAIAYFSFFDDYFKYLQVKSERTEVVCNQYAYKFPDGYFIEEVAMIKFQTTRDIEHVKDFMNTYPDSKEYKEVEDFKNQLWASEIKRYDSIVNVNTGFDKEAVSFFRNLLLYMRDQNNTEIQLDLQGDVEVKDFEEYPEEVITLLDMQFKASENRTVTDNIAAIKKHYRRGNIRSYERIITNSIEESFENVLSENFIKIVKEGSSDTGVAIKITYHIKNQEYGNLDAQEDEGTGVPNIWVYGKDGATNGFISYIIGVSIAYDFKMAIPDTQFTYAFSHKTNALDDINNVANIEDGYQRMTEQNFYNYANDISVKFGLTNITFCDCVLARKVFTKKMETNGADIKALQREYIGLQNTCEKFSRNKSEAELEVLNKEAEACGDQEKENDKAV</sequence>
<evidence type="ECO:0000256" key="2">
    <source>
        <dbReference type="SAM" id="Phobius"/>
    </source>
</evidence>
<organism evidence="3 4">
    <name type="scientific">Aquimarina addita</name>
    <dbReference type="NCBI Taxonomy" id="870485"/>
    <lineage>
        <taxon>Bacteria</taxon>
        <taxon>Pseudomonadati</taxon>
        <taxon>Bacteroidota</taxon>
        <taxon>Flavobacteriia</taxon>
        <taxon>Flavobacteriales</taxon>
        <taxon>Flavobacteriaceae</taxon>
        <taxon>Aquimarina</taxon>
    </lineage>
</organism>
<accession>A0ABP6UNJ3</accession>
<keyword evidence="4" id="KW-1185">Reference proteome</keyword>
<evidence type="ECO:0000313" key="4">
    <source>
        <dbReference type="Proteomes" id="UP001500459"/>
    </source>
</evidence>
<keyword evidence="2" id="KW-0812">Transmembrane</keyword>
<keyword evidence="1" id="KW-0175">Coiled coil</keyword>
<protein>
    <submittedName>
        <fullName evidence="3">Uncharacterized protein</fullName>
    </submittedName>
</protein>
<name>A0ABP6UNJ3_9FLAO</name>
<reference evidence="4" key="1">
    <citation type="journal article" date="2019" name="Int. J. Syst. Evol. Microbiol.">
        <title>The Global Catalogue of Microorganisms (GCM) 10K type strain sequencing project: providing services to taxonomists for standard genome sequencing and annotation.</title>
        <authorList>
            <consortium name="The Broad Institute Genomics Platform"/>
            <consortium name="The Broad Institute Genome Sequencing Center for Infectious Disease"/>
            <person name="Wu L."/>
            <person name="Ma J."/>
        </authorList>
    </citation>
    <scope>NUCLEOTIDE SEQUENCE [LARGE SCALE GENOMIC DNA]</scope>
    <source>
        <strain evidence="4">JCM 17106</strain>
    </source>
</reference>
<comment type="caution">
    <text evidence="3">The sequence shown here is derived from an EMBL/GenBank/DDBJ whole genome shotgun (WGS) entry which is preliminary data.</text>
</comment>
<gene>
    <name evidence="3" type="ORF">GCM10022393_30910</name>
</gene>
<feature type="transmembrane region" description="Helical" evidence="2">
    <location>
        <begin position="17"/>
        <end position="34"/>
    </location>
</feature>
<evidence type="ECO:0000313" key="3">
    <source>
        <dbReference type="EMBL" id="GAA3514797.1"/>
    </source>
</evidence>
<keyword evidence="2" id="KW-1133">Transmembrane helix</keyword>
<keyword evidence="2" id="KW-0472">Membrane</keyword>
<proteinExistence type="predicted"/>
<evidence type="ECO:0000256" key="1">
    <source>
        <dbReference type="SAM" id="Coils"/>
    </source>
</evidence>
<dbReference type="Proteomes" id="UP001500459">
    <property type="component" value="Unassembled WGS sequence"/>
</dbReference>
<feature type="coiled-coil region" evidence="1">
    <location>
        <begin position="368"/>
        <end position="407"/>
    </location>
</feature>
<dbReference type="EMBL" id="BAABCW010000014">
    <property type="protein sequence ID" value="GAA3514797.1"/>
    <property type="molecule type" value="Genomic_DNA"/>
</dbReference>